<keyword evidence="1" id="KW-0119">Carbohydrate metabolism</keyword>
<keyword evidence="1" id="KW-0378">Hydrolase</keyword>
<dbReference type="EMBL" id="ATLV01022542">
    <property type="status" value="NOT_ANNOTATED_CDS"/>
    <property type="molecule type" value="Genomic_DNA"/>
</dbReference>
<evidence type="ECO:0000313" key="2">
    <source>
        <dbReference type="EnsemblMetazoa" id="ASIC015829-PA"/>
    </source>
</evidence>
<organism evidence="1">
    <name type="scientific">Anopheles sinensis</name>
    <name type="common">Mosquito</name>
    <dbReference type="NCBI Taxonomy" id="74873"/>
    <lineage>
        <taxon>Eukaryota</taxon>
        <taxon>Metazoa</taxon>
        <taxon>Ecdysozoa</taxon>
        <taxon>Arthropoda</taxon>
        <taxon>Hexapoda</taxon>
        <taxon>Insecta</taxon>
        <taxon>Pterygota</taxon>
        <taxon>Neoptera</taxon>
        <taxon>Endopterygota</taxon>
        <taxon>Diptera</taxon>
        <taxon>Nematocera</taxon>
        <taxon>Culicoidea</taxon>
        <taxon>Culicidae</taxon>
        <taxon>Anophelinae</taxon>
        <taxon>Anopheles</taxon>
    </lineage>
</organism>
<reference evidence="2" key="2">
    <citation type="submission" date="2020-05" db="UniProtKB">
        <authorList>
            <consortium name="EnsemblMetazoa"/>
        </authorList>
    </citation>
    <scope>IDENTIFICATION</scope>
</reference>
<sequence length="73" mass="8222">MKESTPEIRRFWKSIRWPSTSPVLHPGSAGKRGEWVVLLQGDFRVAHLALDFGKPLNAHIKPLRTGGSMEERG</sequence>
<keyword evidence="3" id="KW-1185">Reference proteome</keyword>
<keyword evidence="1" id="KW-0326">Glycosidase</keyword>
<dbReference type="GO" id="GO:0045493">
    <property type="term" value="P:xylan catabolic process"/>
    <property type="evidence" value="ECO:0007669"/>
    <property type="project" value="UniProtKB-KW"/>
</dbReference>
<proteinExistence type="predicted"/>
<dbReference type="AlphaFoldDB" id="A0A084WC16"/>
<name>A0A084WC16_ANOSI</name>
<gene>
    <name evidence="1" type="ORF">ZHAS_00015829</name>
</gene>
<protein>
    <submittedName>
        <fullName evidence="1 2">Xylanase</fullName>
    </submittedName>
</protein>
<dbReference type="Proteomes" id="UP000030765">
    <property type="component" value="Unassembled WGS sequence"/>
</dbReference>
<reference evidence="1 3" key="1">
    <citation type="journal article" date="2014" name="BMC Genomics">
        <title>Genome sequence of Anopheles sinensis provides insight into genetics basis of mosquito competence for malaria parasites.</title>
        <authorList>
            <person name="Zhou D."/>
            <person name="Zhang D."/>
            <person name="Ding G."/>
            <person name="Shi L."/>
            <person name="Hou Q."/>
            <person name="Ye Y."/>
            <person name="Xu Y."/>
            <person name="Zhou H."/>
            <person name="Xiong C."/>
            <person name="Li S."/>
            <person name="Yu J."/>
            <person name="Hong S."/>
            <person name="Yu X."/>
            <person name="Zou P."/>
            <person name="Chen C."/>
            <person name="Chang X."/>
            <person name="Wang W."/>
            <person name="Lv Y."/>
            <person name="Sun Y."/>
            <person name="Ma L."/>
            <person name="Shen B."/>
            <person name="Zhu C."/>
        </authorList>
    </citation>
    <scope>NUCLEOTIDE SEQUENCE [LARGE SCALE GENOMIC DNA]</scope>
</reference>
<keyword evidence="1" id="KW-0624">Polysaccharide degradation</keyword>
<dbReference type="VEuPathDB" id="VectorBase:ASIC015829"/>
<accession>A0A084WC16</accession>
<dbReference type="EMBL" id="KE525333">
    <property type="protein sequence ID" value="KFB47760.1"/>
    <property type="molecule type" value="Genomic_DNA"/>
</dbReference>
<keyword evidence="1" id="KW-0858">Xylan degradation</keyword>
<evidence type="ECO:0000313" key="1">
    <source>
        <dbReference type="EMBL" id="KFB47760.1"/>
    </source>
</evidence>
<evidence type="ECO:0000313" key="3">
    <source>
        <dbReference type="Proteomes" id="UP000030765"/>
    </source>
</evidence>
<dbReference type="GO" id="GO:0016798">
    <property type="term" value="F:hydrolase activity, acting on glycosyl bonds"/>
    <property type="evidence" value="ECO:0007669"/>
    <property type="project" value="UniProtKB-KW"/>
</dbReference>
<dbReference type="EnsemblMetazoa" id="ASIC015829-RA">
    <property type="protein sequence ID" value="ASIC015829-PA"/>
    <property type="gene ID" value="ASIC015829"/>
</dbReference>